<dbReference type="Pfam" id="PF11716">
    <property type="entry name" value="MDMPI_N"/>
    <property type="match status" value="1"/>
</dbReference>
<dbReference type="RefSeq" id="WP_058889787.1">
    <property type="nucleotide sequence ID" value="NZ_LQBL01000002.1"/>
</dbReference>
<evidence type="ECO:0000259" key="1">
    <source>
        <dbReference type="Pfam" id="PF11716"/>
    </source>
</evidence>
<dbReference type="AlphaFoldDB" id="A0A0W8II26"/>
<dbReference type="SUPFAM" id="SSF109854">
    <property type="entry name" value="DinB/YfiT-like putative metalloenzymes"/>
    <property type="match status" value="1"/>
</dbReference>
<dbReference type="OrthoDB" id="5185819at2"/>
<dbReference type="InterPro" id="IPR034660">
    <property type="entry name" value="DinB/YfiT-like"/>
</dbReference>
<comment type="caution">
    <text evidence="2">The sequence shown here is derived from an EMBL/GenBank/DDBJ whole genome shotgun (WGS) entry which is preliminary data.</text>
</comment>
<feature type="domain" description="Mycothiol-dependent maleylpyruvate isomerase metal-binding" evidence="1">
    <location>
        <begin position="5"/>
        <end position="128"/>
    </location>
</feature>
<dbReference type="Proteomes" id="UP000054837">
    <property type="component" value="Unassembled WGS sequence"/>
</dbReference>
<name>A0A0W8II26_9MICO</name>
<dbReference type="NCBIfam" id="TIGR03086">
    <property type="entry name" value="TIGR03086 family metal-binding protein"/>
    <property type="match status" value="1"/>
</dbReference>
<protein>
    <recommendedName>
        <fullName evidence="1">Mycothiol-dependent maleylpyruvate isomerase metal-binding domain-containing protein</fullName>
    </recommendedName>
</protein>
<evidence type="ECO:0000313" key="2">
    <source>
        <dbReference type="EMBL" id="KUG59312.1"/>
    </source>
</evidence>
<dbReference type="EMBL" id="LQBL01000002">
    <property type="protein sequence ID" value="KUG59312.1"/>
    <property type="molecule type" value="Genomic_DNA"/>
</dbReference>
<sequence>MIDLTPAATRVARVVDGIDDTRLQDPTPNEGMAVTAVLHHLLGLTVAFGDAAAKVEGPTTQTPPAVTEEPLPAGWRGLLHERLAALARAWSAESAWEGMTTAGGVTFPAEACGLVALDEVLLHGWDLAVATGQDYEVSDEEAEAVLPVVIPSGDAEEDAAAREGMFGPPVEIPEDASTFDRALALSGRDPRWQPAAG</sequence>
<organism evidence="2 3">
    <name type="scientific">Serinicoccus chungangensis</name>
    <dbReference type="NCBI Taxonomy" id="767452"/>
    <lineage>
        <taxon>Bacteria</taxon>
        <taxon>Bacillati</taxon>
        <taxon>Actinomycetota</taxon>
        <taxon>Actinomycetes</taxon>
        <taxon>Micrococcales</taxon>
        <taxon>Ornithinimicrobiaceae</taxon>
        <taxon>Serinicoccus</taxon>
    </lineage>
</organism>
<gene>
    <name evidence="2" type="ORF">AVL62_06430</name>
</gene>
<evidence type="ECO:0000313" key="3">
    <source>
        <dbReference type="Proteomes" id="UP000054837"/>
    </source>
</evidence>
<accession>A0A0W8II26</accession>
<dbReference type="InterPro" id="IPR024344">
    <property type="entry name" value="MDMPI_metal-binding"/>
</dbReference>
<dbReference type="Gene3D" id="1.20.120.450">
    <property type="entry name" value="dinb family like domain"/>
    <property type="match status" value="1"/>
</dbReference>
<keyword evidence="3" id="KW-1185">Reference proteome</keyword>
<proteinExistence type="predicted"/>
<dbReference type="InterPro" id="IPR017520">
    <property type="entry name" value="CHP03086"/>
</dbReference>
<dbReference type="GO" id="GO:0046872">
    <property type="term" value="F:metal ion binding"/>
    <property type="evidence" value="ECO:0007669"/>
    <property type="project" value="InterPro"/>
</dbReference>
<dbReference type="NCBIfam" id="TIGR03083">
    <property type="entry name" value="maleylpyruvate isomerase family mycothiol-dependent enzyme"/>
    <property type="match status" value="1"/>
</dbReference>
<dbReference type="InterPro" id="IPR017517">
    <property type="entry name" value="Maleyloyr_isom"/>
</dbReference>
<dbReference type="STRING" id="767452.AVL62_06430"/>
<reference evidence="2 3" key="1">
    <citation type="submission" date="2015-12" db="EMBL/GenBank/DDBJ databases">
        <title>Serinicoccus chungangenesis strain CD08_5 genome sequencing and assembly.</title>
        <authorList>
            <person name="Chander A.M."/>
            <person name="Kaur G."/>
            <person name="Nair G.R."/>
            <person name="Dhawan D.K."/>
            <person name="Kochhar R.K."/>
            <person name="Mayilraj S."/>
            <person name="Bhadada S.K."/>
        </authorList>
    </citation>
    <scope>NUCLEOTIDE SEQUENCE [LARGE SCALE GENOMIC DNA]</scope>
    <source>
        <strain evidence="2 3">CD08_5</strain>
    </source>
</reference>